<dbReference type="AlphaFoldDB" id="A0A085MBP5"/>
<name>A0A085MBP5_9BILA</name>
<dbReference type="EMBL" id="KL363205">
    <property type="protein sequence ID" value="KFD54641.1"/>
    <property type="molecule type" value="Genomic_DNA"/>
</dbReference>
<evidence type="ECO:0000313" key="3">
    <source>
        <dbReference type="Proteomes" id="UP000030764"/>
    </source>
</evidence>
<accession>A0A085MBP5</accession>
<proteinExistence type="predicted"/>
<evidence type="ECO:0000256" key="1">
    <source>
        <dbReference type="SAM" id="MobiDB-lite"/>
    </source>
</evidence>
<keyword evidence="3" id="KW-1185">Reference proteome</keyword>
<organism evidence="2 3">
    <name type="scientific">Trichuris suis</name>
    <name type="common">pig whipworm</name>
    <dbReference type="NCBI Taxonomy" id="68888"/>
    <lineage>
        <taxon>Eukaryota</taxon>
        <taxon>Metazoa</taxon>
        <taxon>Ecdysozoa</taxon>
        <taxon>Nematoda</taxon>
        <taxon>Enoplea</taxon>
        <taxon>Dorylaimia</taxon>
        <taxon>Trichinellida</taxon>
        <taxon>Trichuridae</taxon>
        <taxon>Trichuris</taxon>
    </lineage>
</organism>
<feature type="compositionally biased region" description="Basic and acidic residues" evidence="1">
    <location>
        <begin position="12"/>
        <end position="23"/>
    </location>
</feature>
<reference evidence="2 3" key="1">
    <citation type="journal article" date="2014" name="Nat. Genet.">
        <title>Genome and transcriptome of the porcine whipworm Trichuris suis.</title>
        <authorList>
            <person name="Jex A.R."/>
            <person name="Nejsum P."/>
            <person name="Schwarz E.M."/>
            <person name="Hu L."/>
            <person name="Young N.D."/>
            <person name="Hall R.S."/>
            <person name="Korhonen P.K."/>
            <person name="Liao S."/>
            <person name="Thamsborg S."/>
            <person name="Xia J."/>
            <person name="Xu P."/>
            <person name="Wang S."/>
            <person name="Scheerlinck J.P."/>
            <person name="Hofmann A."/>
            <person name="Sternberg P.W."/>
            <person name="Wang J."/>
            <person name="Gasser R.B."/>
        </authorList>
    </citation>
    <scope>NUCLEOTIDE SEQUENCE [LARGE SCALE GENOMIC DNA]</scope>
    <source>
        <strain evidence="2">DCEP-RM93M</strain>
    </source>
</reference>
<evidence type="ECO:0000313" key="2">
    <source>
        <dbReference type="EMBL" id="KFD54641.1"/>
    </source>
</evidence>
<gene>
    <name evidence="2" type="ORF">M513_04341</name>
</gene>
<protein>
    <submittedName>
        <fullName evidence="2">Uncharacterized protein</fullName>
    </submittedName>
</protein>
<sequence>MAHTKRMHSGTWKKETDQRRQTRENIWPHTNGCTVERGRRRLTSGDRLEKIYGRTPMEMYPLETYSGKRKPCQHGTHEKDAQWNVEEGD</sequence>
<feature type="region of interest" description="Disordered" evidence="1">
    <location>
        <begin position="1"/>
        <end position="31"/>
    </location>
</feature>
<feature type="region of interest" description="Disordered" evidence="1">
    <location>
        <begin position="66"/>
        <end position="89"/>
    </location>
</feature>
<dbReference type="Proteomes" id="UP000030764">
    <property type="component" value="Unassembled WGS sequence"/>
</dbReference>